<dbReference type="NCBIfam" id="TIGR00232">
    <property type="entry name" value="tktlase_bact"/>
    <property type="match status" value="1"/>
</dbReference>
<evidence type="ECO:0000256" key="9">
    <source>
        <dbReference type="ARBA" id="ARBA00049473"/>
    </source>
</evidence>
<dbReference type="Proteomes" id="UP000682403">
    <property type="component" value="Unassembled WGS sequence"/>
</dbReference>
<dbReference type="CDD" id="cd07033">
    <property type="entry name" value="TPP_PYR_DXS_TK_like"/>
    <property type="match status" value="1"/>
</dbReference>
<evidence type="ECO:0000256" key="7">
    <source>
        <dbReference type="ARBA" id="ARBA00022842"/>
    </source>
</evidence>
<dbReference type="PROSITE" id="PS00802">
    <property type="entry name" value="TRANSKETOLASE_2"/>
    <property type="match status" value="1"/>
</dbReference>
<dbReference type="InterPro" id="IPR029061">
    <property type="entry name" value="THDP-binding"/>
</dbReference>
<comment type="similarity">
    <text evidence="1 11">Belongs to the transketolase family.</text>
</comment>
<comment type="subunit">
    <text evidence="2 11">Homodimer.</text>
</comment>
<gene>
    <name evidence="13" type="primary">tkt</name>
    <name evidence="13" type="ORF">J9317_10015</name>
</gene>
<protein>
    <recommendedName>
        <fullName evidence="4 10">Transketolase</fullName>
        <ecNumber evidence="3 10">2.2.1.1</ecNumber>
    </recommendedName>
</protein>
<evidence type="ECO:0000256" key="10">
    <source>
        <dbReference type="NCBIfam" id="TIGR00232"/>
    </source>
</evidence>
<dbReference type="InterPro" id="IPR033247">
    <property type="entry name" value="Transketolase_fam"/>
</dbReference>
<evidence type="ECO:0000256" key="11">
    <source>
        <dbReference type="RuleBase" id="RU004996"/>
    </source>
</evidence>
<dbReference type="Gene3D" id="3.40.50.920">
    <property type="match status" value="1"/>
</dbReference>
<evidence type="ECO:0000256" key="1">
    <source>
        <dbReference type="ARBA" id="ARBA00007131"/>
    </source>
</evidence>
<evidence type="ECO:0000256" key="5">
    <source>
        <dbReference type="ARBA" id="ARBA00022679"/>
    </source>
</evidence>
<dbReference type="GO" id="GO:0004802">
    <property type="term" value="F:transketolase activity"/>
    <property type="evidence" value="ECO:0007669"/>
    <property type="project" value="UniProtKB-EC"/>
</dbReference>
<dbReference type="EC" id="2.2.1.1" evidence="3 10"/>
<evidence type="ECO:0000256" key="8">
    <source>
        <dbReference type="ARBA" id="ARBA00023052"/>
    </source>
</evidence>
<dbReference type="InterPro" id="IPR009014">
    <property type="entry name" value="Transketo_C/PFOR_II"/>
</dbReference>
<dbReference type="SUPFAM" id="SSF52922">
    <property type="entry name" value="TK C-terminal domain-like"/>
    <property type="match status" value="1"/>
</dbReference>
<dbReference type="Pfam" id="PF02779">
    <property type="entry name" value="Transket_pyr"/>
    <property type="match status" value="1"/>
</dbReference>
<keyword evidence="6 11" id="KW-0479">Metal-binding</keyword>
<dbReference type="InterPro" id="IPR005478">
    <property type="entry name" value="Transketolase_bac-like"/>
</dbReference>
<evidence type="ECO:0000256" key="2">
    <source>
        <dbReference type="ARBA" id="ARBA00011738"/>
    </source>
</evidence>
<dbReference type="PANTHER" id="PTHR43522:SF2">
    <property type="entry name" value="TRANSKETOLASE 1-RELATED"/>
    <property type="match status" value="1"/>
</dbReference>
<evidence type="ECO:0000256" key="3">
    <source>
        <dbReference type="ARBA" id="ARBA00013152"/>
    </source>
</evidence>
<dbReference type="Gene3D" id="3.40.50.970">
    <property type="match status" value="2"/>
</dbReference>
<keyword evidence="14" id="KW-1185">Reference proteome</keyword>
<evidence type="ECO:0000259" key="12">
    <source>
        <dbReference type="SMART" id="SM00861"/>
    </source>
</evidence>
<keyword evidence="5 11" id="KW-0808">Transferase</keyword>
<evidence type="ECO:0000256" key="4">
    <source>
        <dbReference type="ARBA" id="ARBA00016662"/>
    </source>
</evidence>
<dbReference type="EMBL" id="JAGVRK010000001">
    <property type="protein sequence ID" value="MBS2969096.1"/>
    <property type="molecule type" value="Genomic_DNA"/>
</dbReference>
<reference evidence="13 14" key="1">
    <citation type="submission" date="2021-04" db="EMBL/GenBank/DDBJ databases">
        <title>Metabacillus sp. strain KIGAM252 whole genome sequence.</title>
        <authorList>
            <person name="Seo M.-J."/>
            <person name="Cho E.-S."/>
            <person name="Hwang C.Y."/>
            <person name="Yoon D.J."/>
        </authorList>
    </citation>
    <scope>NUCLEOTIDE SEQUENCE [LARGE SCALE GENOMIC DNA]</scope>
    <source>
        <strain evidence="13 14">KIGAM252</strain>
    </source>
</reference>
<keyword evidence="8 11" id="KW-0786">Thiamine pyrophosphate</keyword>
<dbReference type="InterPro" id="IPR005475">
    <property type="entry name" value="Transketolase-like_Pyr-bd"/>
</dbReference>
<comment type="cofactor">
    <cofactor evidence="11">
        <name>thiamine diphosphate</name>
        <dbReference type="ChEBI" id="CHEBI:58937"/>
    </cofactor>
    <text evidence="11">Binds 1 thiamine pyrophosphate per subunit.</text>
</comment>
<comment type="caution">
    <text evidence="13">The sequence shown here is derived from an EMBL/GenBank/DDBJ whole genome shotgun (WGS) entry which is preliminary data.</text>
</comment>
<comment type="cofactor">
    <cofactor evidence="11">
        <name>Mg(2+)</name>
        <dbReference type="ChEBI" id="CHEBI:18420"/>
    </cofactor>
    <cofactor evidence="11">
        <name>Ca(2+)</name>
        <dbReference type="ChEBI" id="CHEBI:29108"/>
    </cofactor>
    <cofactor evidence="11">
        <name>Mn(2+)</name>
        <dbReference type="ChEBI" id="CHEBI:29035"/>
    </cofactor>
    <cofactor evidence="11">
        <name>Co(2+)</name>
        <dbReference type="ChEBI" id="CHEBI:48828"/>
    </cofactor>
    <text evidence="11">Binds 1 Mg(2+) ion per subunit. Can also utilize other divalent metal cations, such as Ca(2+), Mn(2+) and Co(2+).</text>
</comment>
<proteinExistence type="inferred from homology"/>
<comment type="catalytic activity">
    <reaction evidence="9 11">
        <text>D-sedoheptulose 7-phosphate + D-glyceraldehyde 3-phosphate = aldehydo-D-ribose 5-phosphate + D-xylulose 5-phosphate</text>
        <dbReference type="Rhea" id="RHEA:10508"/>
        <dbReference type="ChEBI" id="CHEBI:57483"/>
        <dbReference type="ChEBI" id="CHEBI:57737"/>
        <dbReference type="ChEBI" id="CHEBI:58273"/>
        <dbReference type="ChEBI" id="CHEBI:59776"/>
        <dbReference type="EC" id="2.2.1.1"/>
    </reaction>
</comment>
<dbReference type="Pfam" id="PF22613">
    <property type="entry name" value="Transketolase_C_1"/>
    <property type="match status" value="1"/>
</dbReference>
<dbReference type="InterPro" id="IPR020826">
    <property type="entry name" value="Transketolase_BS"/>
</dbReference>
<dbReference type="InterPro" id="IPR055152">
    <property type="entry name" value="Transketolase-like_C_2"/>
</dbReference>
<dbReference type="PROSITE" id="PS00801">
    <property type="entry name" value="TRANSKETOLASE_1"/>
    <property type="match status" value="1"/>
</dbReference>
<evidence type="ECO:0000256" key="6">
    <source>
        <dbReference type="ARBA" id="ARBA00022723"/>
    </source>
</evidence>
<dbReference type="InterPro" id="IPR005474">
    <property type="entry name" value="Transketolase_N"/>
</dbReference>
<evidence type="ECO:0000313" key="13">
    <source>
        <dbReference type="EMBL" id="MBS2969096.1"/>
    </source>
</evidence>
<name>A0ABS5LER4_9BACI</name>
<feature type="domain" description="Transketolase-like pyrimidine-binding" evidence="12">
    <location>
        <begin position="356"/>
        <end position="527"/>
    </location>
</feature>
<dbReference type="RefSeq" id="WP_211558268.1">
    <property type="nucleotide sequence ID" value="NZ_JAGVRK010000001.1"/>
</dbReference>
<accession>A0ABS5LER4</accession>
<keyword evidence="11" id="KW-0106">Calcium</keyword>
<evidence type="ECO:0000313" key="14">
    <source>
        <dbReference type="Proteomes" id="UP000682403"/>
    </source>
</evidence>
<keyword evidence="7 11" id="KW-0460">Magnesium</keyword>
<dbReference type="Pfam" id="PF00456">
    <property type="entry name" value="Transketolase_N"/>
    <property type="match status" value="1"/>
</dbReference>
<dbReference type="CDD" id="cd02012">
    <property type="entry name" value="TPP_TK"/>
    <property type="match status" value="1"/>
</dbReference>
<dbReference type="InterPro" id="IPR049557">
    <property type="entry name" value="Transketolase_CS"/>
</dbReference>
<dbReference type="PANTHER" id="PTHR43522">
    <property type="entry name" value="TRANSKETOLASE"/>
    <property type="match status" value="1"/>
</dbReference>
<organism evidence="13 14">
    <name type="scientific">Metabacillus flavus</name>
    <dbReference type="NCBI Taxonomy" id="2823519"/>
    <lineage>
        <taxon>Bacteria</taxon>
        <taxon>Bacillati</taxon>
        <taxon>Bacillota</taxon>
        <taxon>Bacilli</taxon>
        <taxon>Bacillales</taxon>
        <taxon>Bacillaceae</taxon>
        <taxon>Metabacillus</taxon>
    </lineage>
</organism>
<comment type="function">
    <text evidence="11">Catalyzes the transfer of a two-carbon ketol group from a ketose donor to an aldose acceptor, via a covalent intermediate with the cofactor thiamine pyrophosphate.</text>
</comment>
<dbReference type="SUPFAM" id="SSF52518">
    <property type="entry name" value="Thiamin diphosphate-binding fold (THDP-binding)"/>
    <property type="match status" value="2"/>
</dbReference>
<sequence length="669" mass="72784">MTLSTIDSLSIATIRTLSIDAIEKANSGHPGMPMGSAPMAYKLWTDYMKQNPENPSWFNRDRFVLSAGHGSMLLYSMLHLSGYDVSMEDLKSFRQWGSKTPGHPEYGHTAGVDATTGPLGQGIAMAVGMAMAERHLAHTYNKDSFNVVDHHTFAICGDGDLMEGISSEAASFAGHLKLGRLVVLYDSNDISLDGDLDRSFSENVQQRFEAMNWQVIRVEDGNDTDEIGRAIAAAKQNEDQPTLIEVKTTIGFGSPNRAGTSGVHGAPLGAEETKLTKDAYKWTFDKDFHVPDEVYEHFAKTIKEDGIKAENEWNALFDSYRKEYPELAEELTRAIDGELPEGWDADIPVYETGKGLASRASSGEVMNAIAKNVPNLFGGSADLAGSNKTTIKNVEDFTADNYSGRNIWFGVREFAMGAALNGMVLHGGLKVFGGTFFVFSDYMRPSIRLASLMNLPVTFVFTHDSIAVGEDGPTHEPIEQLASLRAMPNLDVIRPADGNETAAAWKLAVTSKTSPTALVLSRQDLPTLEHSAELSGTGVEKGAYVVSPSQKEMADAILLASGSEVGLAVESQKALLKEGIDASVVSMPSWKRFEEQSEDYKRSVLPKDVKKRLAIEVASPLGWERYTGDEGDVLGINRFGASAPGETIMKEFGFTPENIVARVKALLNK</sequence>
<dbReference type="SMART" id="SM00861">
    <property type="entry name" value="Transket_pyr"/>
    <property type="match status" value="1"/>
</dbReference>